<gene>
    <name evidence="1" type="ORF">A7979_09385</name>
</gene>
<organism evidence="1 2">
    <name type="scientific">Rothia nasimurium</name>
    <dbReference type="NCBI Taxonomy" id="85336"/>
    <lineage>
        <taxon>Bacteria</taxon>
        <taxon>Bacillati</taxon>
        <taxon>Actinomycetota</taxon>
        <taxon>Actinomycetes</taxon>
        <taxon>Micrococcales</taxon>
        <taxon>Micrococcaceae</taxon>
        <taxon>Rothia</taxon>
    </lineage>
</organism>
<reference evidence="1 2" key="1">
    <citation type="submission" date="2016-05" db="EMBL/GenBank/DDBJ databases">
        <title>Draft genome sequence of a porcine commensal Rothia nasimurium.</title>
        <authorList>
            <person name="Gaiser R.A."/>
            <person name="Van Baarlen P."/>
            <person name="Wells J.M."/>
        </authorList>
    </citation>
    <scope>NUCLEOTIDE SEQUENCE [LARGE SCALE GENOMIC DNA]</scope>
    <source>
        <strain evidence="1 2">PT-32</strain>
    </source>
</reference>
<dbReference type="Proteomes" id="UP000192359">
    <property type="component" value="Unassembled WGS sequence"/>
</dbReference>
<evidence type="ECO:0000313" key="2">
    <source>
        <dbReference type="Proteomes" id="UP000192359"/>
    </source>
</evidence>
<name>A0A1Y1RS29_9MICC</name>
<protein>
    <submittedName>
        <fullName evidence="1">Uncharacterized protein</fullName>
    </submittedName>
</protein>
<comment type="caution">
    <text evidence="1">The sequence shown here is derived from an EMBL/GenBank/DDBJ whole genome shotgun (WGS) entry which is preliminary data.</text>
</comment>
<accession>A0A1Y1RS29</accession>
<sequence>MTVNTQSSMGSNPYKDLYHEFEDVSSRLDREGAETLRRLKQTNDLLTQRLGEARQLEEWKQLPWYKQLFTPVPKPGQTS</sequence>
<evidence type="ECO:0000313" key="1">
    <source>
        <dbReference type="EMBL" id="ORC24483.1"/>
    </source>
</evidence>
<proteinExistence type="predicted"/>
<dbReference type="RefSeq" id="WP_083090678.1">
    <property type="nucleotide sequence ID" value="NZ_LXWF01000003.1"/>
</dbReference>
<keyword evidence="2" id="KW-1185">Reference proteome</keyword>
<dbReference type="EMBL" id="LXWF01000003">
    <property type="protein sequence ID" value="ORC24483.1"/>
    <property type="molecule type" value="Genomic_DNA"/>
</dbReference>
<dbReference type="AlphaFoldDB" id="A0A1Y1RS29"/>